<dbReference type="PANTHER" id="PTHR30050">
    <property type="entry name" value="CHROMOSOMAL REPLICATION INITIATOR PROTEIN DNAA"/>
    <property type="match status" value="1"/>
</dbReference>
<evidence type="ECO:0000313" key="12">
    <source>
        <dbReference type="Proteomes" id="UP000184275"/>
    </source>
</evidence>
<dbReference type="GO" id="GO:0006275">
    <property type="term" value="P:regulation of DNA replication"/>
    <property type="evidence" value="ECO:0007669"/>
    <property type="project" value="InterPro"/>
</dbReference>
<keyword evidence="1" id="KW-0963">Cytoplasm</keyword>
<keyword evidence="6 7" id="KW-0238">DNA-binding</keyword>
<proteinExistence type="inferred from homology"/>
<evidence type="ECO:0000313" key="11">
    <source>
        <dbReference type="EMBL" id="SHK40112.1"/>
    </source>
</evidence>
<organism evidence="11 12">
    <name type="scientific">Fibrobacter intestinalis</name>
    <dbReference type="NCBI Taxonomy" id="28122"/>
    <lineage>
        <taxon>Bacteria</taxon>
        <taxon>Pseudomonadati</taxon>
        <taxon>Fibrobacterota</taxon>
        <taxon>Fibrobacteria</taxon>
        <taxon>Fibrobacterales</taxon>
        <taxon>Fibrobacteraceae</taxon>
        <taxon>Fibrobacter</taxon>
    </lineage>
</organism>
<accession>A0A1M6S5Q4</accession>
<reference evidence="12" key="1">
    <citation type="submission" date="2016-11" db="EMBL/GenBank/DDBJ databases">
        <authorList>
            <person name="Varghese N."/>
            <person name="Submissions S."/>
        </authorList>
    </citation>
    <scope>NUCLEOTIDE SEQUENCE [LARGE SCALE GENOMIC DNA]</scope>
    <source>
        <strain evidence="12">UWOS</strain>
    </source>
</reference>
<dbReference type="PANTHER" id="PTHR30050:SF2">
    <property type="entry name" value="CHROMOSOMAL REPLICATION INITIATOR PROTEIN DNAA"/>
    <property type="match status" value="1"/>
</dbReference>
<dbReference type="Proteomes" id="UP000184275">
    <property type="component" value="Unassembled WGS sequence"/>
</dbReference>
<sequence>MPLDNVIRLQDARSSVWDDVLSCLRDLLPANGFGMWFGNRNLTLDSIEDGRARLVASNELVASWVDGHFKEALLSAFRQVSDVVDYTISVSPDSLASQVQEFSSAAVAPVLSTRTEKEQERAKRKEALLASFYPDYRFDTFVEGESNRIALAMCRSVAENPQECSMNPFFLFGGPGVGKTHLLQSIGRYALTYETAPTVVYRTAEQFLKDFMKTQNPDLSRQERAEASAELRRTYEDSQLLLMDDIQILAGIGHGATEKALFQVLQARVNSKRVTVFSADRRPSEIPSLFEGFSRFDGNSIAVSVPDLITRVNILRRKAAALQIPAEEREKIFQWVARHQQGNVREIEGVVAKLFAYHDLLGISLTLDLFKELCGSCDTTLPTASGKKAAITISSIKEVVAAAHGISVESLTANTRVRSVSEPRKIAMYFCRQLTKESLLNIGFQFGGRNYATVIASIKAVEREMRRNPDYAQSIEKIRQSFSL</sequence>
<gene>
    <name evidence="11" type="ORF">SAMN05720469_10548</name>
</gene>
<dbReference type="Pfam" id="PF00308">
    <property type="entry name" value="Bac_DnaA"/>
    <property type="match status" value="1"/>
</dbReference>
<keyword evidence="12" id="KW-1185">Reference proteome</keyword>
<dbReference type="Pfam" id="PF08299">
    <property type="entry name" value="Bac_DnaA_C"/>
    <property type="match status" value="1"/>
</dbReference>
<dbReference type="GO" id="GO:0003688">
    <property type="term" value="F:DNA replication origin binding"/>
    <property type="evidence" value="ECO:0007669"/>
    <property type="project" value="TreeGrafter"/>
</dbReference>
<dbReference type="EMBL" id="FRAW01000005">
    <property type="protein sequence ID" value="SHK40112.1"/>
    <property type="molecule type" value="Genomic_DNA"/>
</dbReference>
<keyword evidence="2 7" id="KW-0235">DNA replication</keyword>
<dbReference type="Gene3D" id="1.10.1750.10">
    <property type="match status" value="1"/>
</dbReference>
<keyword evidence="3 7" id="KW-0547">Nucleotide-binding</keyword>
<dbReference type="SUPFAM" id="SSF48295">
    <property type="entry name" value="TrpR-like"/>
    <property type="match status" value="1"/>
</dbReference>
<evidence type="ECO:0000256" key="8">
    <source>
        <dbReference type="RuleBase" id="RU004227"/>
    </source>
</evidence>
<dbReference type="GO" id="GO:0005886">
    <property type="term" value="C:plasma membrane"/>
    <property type="evidence" value="ECO:0007669"/>
    <property type="project" value="TreeGrafter"/>
</dbReference>
<dbReference type="InterPro" id="IPR013317">
    <property type="entry name" value="DnaA_dom"/>
</dbReference>
<evidence type="ECO:0000256" key="4">
    <source>
        <dbReference type="ARBA" id="ARBA00022840"/>
    </source>
</evidence>
<comment type="function">
    <text evidence="7">Plays an essential role in the initiation and regulation of chromosomal replication. ATP-DnaA binds to the origin of replication (oriC) to initiate formation of the DNA replication initiation complex once per cell cycle. Binds the DnaA box (a 9 base pair repeat at the origin) and separates the double-stranded (ds)DNA. Forms a right-handed helical filament on oriC DNA; dsDNA binds to the exterior of the filament while single-stranded (ss)DNA is stabiized in the filament's interior. The ATP-DnaA-oriC complex binds and stabilizes one strand of the AT-rich DNA unwinding element (DUE), permitting loading of DNA polymerase. After initiation quickly degrades to an ADP-DnaA complex that is not apt for DNA replication. Binds acidic phospholipids.</text>
</comment>
<feature type="domain" description="Chromosomal replication initiator DnaA C-terminal" evidence="10">
    <location>
        <begin position="392"/>
        <end position="461"/>
    </location>
</feature>
<evidence type="ECO:0000256" key="5">
    <source>
        <dbReference type="ARBA" id="ARBA00023121"/>
    </source>
</evidence>
<dbReference type="InterPro" id="IPR038454">
    <property type="entry name" value="DnaA_N_sf"/>
</dbReference>
<dbReference type="CDD" id="cd06571">
    <property type="entry name" value="Bac_DnaA_C"/>
    <property type="match status" value="1"/>
</dbReference>
<dbReference type="SMART" id="SM00382">
    <property type="entry name" value="AAA"/>
    <property type="match status" value="1"/>
</dbReference>
<dbReference type="InterPro" id="IPR003593">
    <property type="entry name" value="AAA+_ATPase"/>
</dbReference>
<comment type="similarity">
    <text evidence="8">Belongs to the DnaA family.</text>
</comment>
<evidence type="ECO:0000259" key="10">
    <source>
        <dbReference type="SMART" id="SM00760"/>
    </source>
</evidence>
<keyword evidence="4 7" id="KW-0067">ATP-binding</keyword>
<dbReference type="Gene3D" id="1.10.8.60">
    <property type="match status" value="1"/>
</dbReference>
<evidence type="ECO:0000256" key="1">
    <source>
        <dbReference type="ARBA" id="ARBA00022490"/>
    </source>
</evidence>
<dbReference type="Gene3D" id="3.30.300.180">
    <property type="match status" value="1"/>
</dbReference>
<dbReference type="InterPro" id="IPR020591">
    <property type="entry name" value="Chromosome_initiator_DnaA-like"/>
</dbReference>
<dbReference type="Pfam" id="PF11638">
    <property type="entry name" value="DnaA_N"/>
    <property type="match status" value="1"/>
</dbReference>
<evidence type="ECO:0000259" key="9">
    <source>
        <dbReference type="SMART" id="SM00382"/>
    </source>
</evidence>
<dbReference type="RefSeq" id="WP_073302905.1">
    <property type="nucleotide sequence ID" value="NZ_FRAW01000005.1"/>
</dbReference>
<keyword evidence="5" id="KW-0446">Lipid-binding</keyword>
<evidence type="ECO:0000256" key="2">
    <source>
        <dbReference type="ARBA" id="ARBA00022705"/>
    </source>
</evidence>
<dbReference type="SUPFAM" id="SSF52540">
    <property type="entry name" value="P-loop containing nucleoside triphosphate hydrolases"/>
    <property type="match status" value="1"/>
</dbReference>
<dbReference type="InterPro" id="IPR010921">
    <property type="entry name" value="Trp_repressor/repl_initiator"/>
</dbReference>
<dbReference type="PRINTS" id="PR00051">
    <property type="entry name" value="DNAA"/>
</dbReference>
<dbReference type="CDD" id="cd00009">
    <property type="entry name" value="AAA"/>
    <property type="match status" value="1"/>
</dbReference>
<dbReference type="GO" id="GO:0006270">
    <property type="term" value="P:DNA replication initiation"/>
    <property type="evidence" value="ECO:0007669"/>
    <property type="project" value="InterPro"/>
</dbReference>
<dbReference type="InterPro" id="IPR024633">
    <property type="entry name" value="DnaA_N_dom"/>
</dbReference>
<dbReference type="GO" id="GO:0008289">
    <property type="term" value="F:lipid binding"/>
    <property type="evidence" value="ECO:0007669"/>
    <property type="project" value="UniProtKB-KW"/>
</dbReference>
<evidence type="ECO:0000256" key="3">
    <source>
        <dbReference type="ARBA" id="ARBA00022741"/>
    </source>
</evidence>
<dbReference type="AlphaFoldDB" id="A0A1M6S5Q4"/>
<dbReference type="InterPro" id="IPR013159">
    <property type="entry name" value="DnaA_C"/>
</dbReference>
<dbReference type="InterPro" id="IPR027417">
    <property type="entry name" value="P-loop_NTPase"/>
</dbReference>
<evidence type="ECO:0000256" key="7">
    <source>
        <dbReference type="RuleBase" id="RU000577"/>
    </source>
</evidence>
<name>A0A1M6S5Q4_9BACT</name>
<evidence type="ECO:0000256" key="6">
    <source>
        <dbReference type="ARBA" id="ARBA00023125"/>
    </source>
</evidence>
<feature type="domain" description="AAA+ ATPase" evidence="9">
    <location>
        <begin position="165"/>
        <end position="427"/>
    </location>
</feature>
<protein>
    <recommendedName>
        <fullName evidence="7">Chromosomal replication initiator protein DnaA</fullName>
    </recommendedName>
</protein>
<dbReference type="SMART" id="SM00760">
    <property type="entry name" value="Bac_DnaA_C"/>
    <property type="match status" value="1"/>
</dbReference>
<dbReference type="GO" id="GO:0005524">
    <property type="term" value="F:ATP binding"/>
    <property type="evidence" value="ECO:0007669"/>
    <property type="project" value="UniProtKB-KW"/>
</dbReference>
<dbReference type="Gene3D" id="3.40.50.300">
    <property type="entry name" value="P-loop containing nucleotide triphosphate hydrolases"/>
    <property type="match status" value="1"/>
</dbReference>